<sequence>MTFACGPNRSFRTQRILMCNSFRSGRVSQATALVQRAYITFPSVVLSYFPKMLFWPVACSQLSNVISPCQGFGRPMLHRRNSAGPPVIFNTIVTAQRIERKEPIAFITQLLGGYPRKCTP</sequence>
<evidence type="ECO:0000313" key="1">
    <source>
        <dbReference type="EMBL" id="KIN93413.1"/>
    </source>
</evidence>
<dbReference type="HOGENOM" id="CLU_2050585_0_0_1"/>
<dbReference type="InParanoid" id="A0A0C3NCW2"/>
<accession>A0A0C3NCW2</accession>
<dbReference type="AlphaFoldDB" id="A0A0C3NCW2"/>
<name>A0A0C3NCW2_PISTI</name>
<evidence type="ECO:0000313" key="2">
    <source>
        <dbReference type="Proteomes" id="UP000054217"/>
    </source>
</evidence>
<keyword evidence="2" id="KW-1185">Reference proteome</keyword>
<dbReference type="Proteomes" id="UP000054217">
    <property type="component" value="Unassembled WGS sequence"/>
</dbReference>
<gene>
    <name evidence="1" type="ORF">M404DRAFT_510842</name>
</gene>
<reference evidence="2" key="2">
    <citation type="submission" date="2015-01" db="EMBL/GenBank/DDBJ databases">
        <title>Evolutionary Origins and Diversification of the Mycorrhizal Mutualists.</title>
        <authorList>
            <consortium name="DOE Joint Genome Institute"/>
            <consortium name="Mycorrhizal Genomics Consortium"/>
            <person name="Kohler A."/>
            <person name="Kuo A."/>
            <person name="Nagy L.G."/>
            <person name="Floudas D."/>
            <person name="Copeland A."/>
            <person name="Barry K.W."/>
            <person name="Cichocki N."/>
            <person name="Veneault-Fourrey C."/>
            <person name="LaButti K."/>
            <person name="Lindquist E.A."/>
            <person name="Lipzen A."/>
            <person name="Lundell T."/>
            <person name="Morin E."/>
            <person name="Murat C."/>
            <person name="Riley R."/>
            <person name="Ohm R."/>
            <person name="Sun H."/>
            <person name="Tunlid A."/>
            <person name="Henrissat B."/>
            <person name="Grigoriev I.V."/>
            <person name="Hibbett D.S."/>
            <person name="Martin F."/>
        </authorList>
    </citation>
    <scope>NUCLEOTIDE SEQUENCE [LARGE SCALE GENOMIC DNA]</scope>
    <source>
        <strain evidence="2">Marx 270</strain>
    </source>
</reference>
<reference evidence="1 2" key="1">
    <citation type="submission" date="2014-04" db="EMBL/GenBank/DDBJ databases">
        <authorList>
            <consortium name="DOE Joint Genome Institute"/>
            <person name="Kuo A."/>
            <person name="Kohler A."/>
            <person name="Costa M.D."/>
            <person name="Nagy L.G."/>
            <person name="Floudas D."/>
            <person name="Copeland A."/>
            <person name="Barry K.W."/>
            <person name="Cichocki N."/>
            <person name="Veneault-Fourrey C."/>
            <person name="LaButti K."/>
            <person name="Lindquist E.A."/>
            <person name="Lipzen A."/>
            <person name="Lundell T."/>
            <person name="Morin E."/>
            <person name="Murat C."/>
            <person name="Sun H."/>
            <person name="Tunlid A."/>
            <person name="Henrissat B."/>
            <person name="Grigoriev I.V."/>
            <person name="Hibbett D.S."/>
            <person name="Martin F."/>
            <person name="Nordberg H.P."/>
            <person name="Cantor M.N."/>
            <person name="Hua S.X."/>
        </authorList>
    </citation>
    <scope>NUCLEOTIDE SEQUENCE [LARGE SCALE GENOMIC DNA]</scope>
    <source>
        <strain evidence="1 2">Marx 270</strain>
    </source>
</reference>
<proteinExistence type="predicted"/>
<dbReference type="EMBL" id="KN832171">
    <property type="protein sequence ID" value="KIN93413.1"/>
    <property type="molecule type" value="Genomic_DNA"/>
</dbReference>
<organism evidence="1 2">
    <name type="scientific">Pisolithus tinctorius Marx 270</name>
    <dbReference type="NCBI Taxonomy" id="870435"/>
    <lineage>
        <taxon>Eukaryota</taxon>
        <taxon>Fungi</taxon>
        <taxon>Dikarya</taxon>
        <taxon>Basidiomycota</taxon>
        <taxon>Agaricomycotina</taxon>
        <taxon>Agaricomycetes</taxon>
        <taxon>Agaricomycetidae</taxon>
        <taxon>Boletales</taxon>
        <taxon>Sclerodermatineae</taxon>
        <taxon>Pisolithaceae</taxon>
        <taxon>Pisolithus</taxon>
    </lineage>
</organism>
<protein>
    <submittedName>
        <fullName evidence="1">Uncharacterized protein</fullName>
    </submittedName>
</protein>